<evidence type="ECO:0000313" key="2">
    <source>
        <dbReference type="EMBL" id="MFD1062215.1"/>
    </source>
</evidence>
<dbReference type="SUPFAM" id="SSF49464">
    <property type="entry name" value="Carboxypeptidase regulatory domain-like"/>
    <property type="match status" value="1"/>
</dbReference>
<comment type="caution">
    <text evidence="2">The sequence shown here is derived from an EMBL/GenBank/DDBJ whole genome shotgun (WGS) entry which is preliminary data.</text>
</comment>
<keyword evidence="3" id="KW-1185">Reference proteome</keyword>
<evidence type="ECO:0000256" key="1">
    <source>
        <dbReference type="SAM" id="SignalP"/>
    </source>
</evidence>
<dbReference type="Proteomes" id="UP001597013">
    <property type="component" value="Unassembled WGS sequence"/>
</dbReference>
<sequence length="136" mass="14791">MKTLQAQNQKFLKAAAAFVLLFAVSLFTNSINAQTETIEVKGVVTSEVGPLDGVNIYLKNSSVGTVSKSNGSFAFREPLKIGDIVVFSYLGYVKKSVVVTKNSNNLEVFMEEAPIDVLSAPNSNVLYKSKRPKGRQ</sequence>
<organism evidence="2 3">
    <name type="scientific">Winogradskyella litorisediminis</name>
    <dbReference type="NCBI Taxonomy" id="1156618"/>
    <lineage>
        <taxon>Bacteria</taxon>
        <taxon>Pseudomonadati</taxon>
        <taxon>Bacteroidota</taxon>
        <taxon>Flavobacteriia</taxon>
        <taxon>Flavobacteriales</taxon>
        <taxon>Flavobacteriaceae</taxon>
        <taxon>Winogradskyella</taxon>
    </lineage>
</organism>
<name>A0ABW3N6Q5_9FLAO</name>
<keyword evidence="1" id="KW-0732">Signal</keyword>
<feature type="signal peptide" evidence="1">
    <location>
        <begin position="1"/>
        <end position="33"/>
    </location>
</feature>
<feature type="chain" id="PRO_5047422774" evidence="1">
    <location>
        <begin position="34"/>
        <end position="136"/>
    </location>
</feature>
<evidence type="ECO:0000313" key="3">
    <source>
        <dbReference type="Proteomes" id="UP001597013"/>
    </source>
</evidence>
<dbReference type="Gene3D" id="2.60.40.1120">
    <property type="entry name" value="Carboxypeptidase-like, regulatory domain"/>
    <property type="match status" value="1"/>
</dbReference>
<proteinExistence type="predicted"/>
<accession>A0ABW3N6Q5</accession>
<dbReference type="RefSeq" id="WP_386127871.1">
    <property type="nucleotide sequence ID" value="NZ_JBHTJL010000009.1"/>
</dbReference>
<reference evidence="3" key="1">
    <citation type="journal article" date="2019" name="Int. J. Syst. Evol. Microbiol.">
        <title>The Global Catalogue of Microorganisms (GCM) 10K type strain sequencing project: providing services to taxonomists for standard genome sequencing and annotation.</title>
        <authorList>
            <consortium name="The Broad Institute Genomics Platform"/>
            <consortium name="The Broad Institute Genome Sequencing Center for Infectious Disease"/>
            <person name="Wu L."/>
            <person name="Ma J."/>
        </authorList>
    </citation>
    <scope>NUCLEOTIDE SEQUENCE [LARGE SCALE GENOMIC DNA]</scope>
    <source>
        <strain evidence="3">CCUG 62215</strain>
    </source>
</reference>
<dbReference type="Pfam" id="PF13715">
    <property type="entry name" value="CarbopepD_reg_2"/>
    <property type="match status" value="1"/>
</dbReference>
<protein>
    <submittedName>
        <fullName evidence="2">Carboxypeptidase-like regulatory domain-containing protein</fullName>
    </submittedName>
</protein>
<dbReference type="EMBL" id="JBHTJL010000009">
    <property type="protein sequence ID" value="MFD1062215.1"/>
    <property type="molecule type" value="Genomic_DNA"/>
</dbReference>
<gene>
    <name evidence="2" type="ORF">ACFQ1Q_03075</name>
</gene>
<dbReference type="InterPro" id="IPR008969">
    <property type="entry name" value="CarboxyPept-like_regulatory"/>
</dbReference>